<dbReference type="Gene3D" id="2.60.120.620">
    <property type="entry name" value="q2cbj1_9rhob like domain"/>
    <property type="match status" value="1"/>
</dbReference>
<protein>
    <recommendedName>
        <fullName evidence="3">Fe2OG dioxygenase domain-containing protein</fullName>
    </recommendedName>
</protein>
<organism evidence="1 2">
    <name type="scientific">Streptomyces rectiviolaceus</name>
    <dbReference type="NCBI Taxonomy" id="332591"/>
    <lineage>
        <taxon>Bacteria</taxon>
        <taxon>Bacillati</taxon>
        <taxon>Actinomycetota</taxon>
        <taxon>Actinomycetes</taxon>
        <taxon>Kitasatosporales</taxon>
        <taxon>Streptomycetaceae</taxon>
        <taxon>Streptomyces</taxon>
    </lineage>
</organism>
<dbReference type="Pfam" id="PF23169">
    <property type="entry name" value="HalD"/>
    <property type="match status" value="1"/>
</dbReference>
<sequence length="222" mass="24469">MLSLPGHTPRLSDHFAAEGYLRLPSLIPPPLLEELTREVEGLEKLAVRRDFAMASTGDSPRHMTTLGGHTIDRESTLIPRLYRDSELLAWLGKVAALPAVEVTDPLERHVLNILHRPGDTHGAHTDDYPLALVLFAEAPADPADGGLLHYTPRADALDALHTTADQAHHQRGDGYLLRADTTAHRVTALRRPGVRRTVLNFAYTTPDRQRARTPSASQLYAP</sequence>
<reference evidence="2" key="1">
    <citation type="journal article" date="2019" name="Int. J. Syst. Evol. Microbiol.">
        <title>The Global Catalogue of Microorganisms (GCM) 10K type strain sequencing project: providing services to taxonomists for standard genome sequencing and annotation.</title>
        <authorList>
            <consortium name="The Broad Institute Genomics Platform"/>
            <consortium name="The Broad Institute Genome Sequencing Center for Infectious Disease"/>
            <person name="Wu L."/>
            <person name="Ma J."/>
        </authorList>
    </citation>
    <scope>NUCLEOTIDE SEQUENCE [LARGE SCALE GENOMIC DNA]</scope>
    <source>
        <strain evidence="2">JCM 9092</strain>
    </source>
</reference>
<comment type="caution">
    <text evidence="1">The sequence shown here is derived from an EMBL/GenBank/DDBJ whole genome shotgun (WGS) entry which is preliminary data.</text>
</comment>
<proteinExistence type="predicted"/>
<evidence type="ECO:0000313" key="1">
    <source>
        <dbReference type="EMBL" id="GAA3130619.1"/>
    </source>
</evidence>
<name>A0ABP6MZH8_9ACTN</name>
<dbReference type="InterPro" id="IPR056470">
    <property type="entry name" value="BesD/HalB-like"/>
</dbReference>
<evidence type="ECO:0008006" key="3">
    <source>
        <dbReference type="Google" id="ProtNLM"/>
    </source>
</evidence>
<dbReference type="EMBL" id="BAAAUG010000123">
    <property type="protein sequence ID" value="GAA3130619.1"/>
    <property type="molecule type" value="Genomic_DNA"/>
</dbReference>
<dbReference type="RefSeq" id="WP_344525982.1">
    <property type="nucleotide sequence ID" value="NZ_BAAAUG010000123.1"/>
</dbReference>
<keyword evidence="2" id="KW-1185">Reference proteome</keyword>
<accession>A0ABP6MZH8</accession>
<dbReference type="Proteomes" id="UP001501637">
    <property type="component" value="Unassembled WGS sequence"/>
</dbReference>
<evidence type="ECO:0000313" key="2">
    <source>
        <dbReference type="Proteomes" id="UP001501637"/>
    </source>
</evidence>
<gene>
    <name evidence="1" type="ORF">GCM10010449_59620</name>
</gene>